<evidence type="ECO:0000256" key="1">
    <source>
        <dbReference type="ARBA" id="ARBA00005272"/>
    </source>
</evidence>
<dbReference type="Proteomes" id="UP000000493">
    <property type="component" value="Chromosome"/>
</dbReference>
<dbReference type="InterPro" id="IPR054585">
    <property type="entry name" value="NDH2-like_C"/>
</dbReference>
<evidence type="ECO:0000256" key="2">
    <source>
        <dbReference type="ARBA" id="ARBA00012637"/>
    </source>
</evidence>
<sequence length="446" mass="50386">MLDLQELSLNIPDTAKPRVVIVGGGFGGTNLAKKLSDKYFQVVLFDRQNYHGFWPLLYQVATAGLEPDAIAEPLRKMFDEDYKDFHFRPVRVTHVDPATKMISTLVGDLSYDYLIIATGTKTNYFGNEQIKHFSFPLKRLPDALNLRSQLFQSFEQANMTKSESVRQSLLNIVIVGAGPTGVELAGSLAEMRKHVLPGDYPGMDFSRMNIYLVEGLERVLPPMSPKASRKTQENLEKLGIIIKLKTFVETYDGEVVTFKGGEQIQTRTLIWAAGVMGATIEGLPETTVEKGRYLVNEYNQIQGFADIFAIGDIALMKTEKYPKGHPGVAQPAIQQGIHLAKNLKRIQKGEVLKPFEYFDKGSLAIVGRSKAVADLPGNLHLSGFVAWVAWLFVHIYYLIGFRNKLVVLSNWIYRFFTYESGTRIIIRPFYRKEDKVAEEFMRKQAE</sequence>
<protein>
    <recommendedName>
        <fullName evidence="2">NADH:ubiquinone reductase (non-electrogenic)</fullName>
        <ecNumber evidence="2">1.6.5.9</ecNumber>
    </recommendedName>
</protein>
<dbReference type="PANTHER" id="PTHR43706:SF47">
    <property type="entry name" value="EXTERNAL NADH-UBIQUINONE OXIDOREDUCTASE 1, MITOCHONDRIAL-RELATED"/>
    <property type="match status" value="1"/>
</dbReference>
<evidence type="ECO:0000259" key="10">
    <source>
        <dbReference type="Pfam" id="PF07992"/>
    </source>
</evidence>
<dbReference type="EC" id="1.6.5.9" evidence="2"/>
<keyword evidence="9" id="KW-1133">Transmembrane helix</keyword>
<feature type="domain" description="External alternative NADH-ubiquinone oxidoreductase-like C-terminal" evidence="11">
    <location>
        <begin position="360"/>
        <end position="416"/>
    </location>
</feature>
<comment type="catalytic activity">
    <reaction evidence="8">
        <text>a quinone + NADH + H(+) = a quinol + NAD(+)</text>
        <dbReference type="Rhea" id="RHEA:46160"/>
        <dbReference type="ChEBI" id="CHEBI:15378"/>
        <dbReference type="ChEBI" id="CHEBI:24646"/>
        <dbReference type="ChEBI" id="CHEBI:57540"/>
        <dbReference type="ChEBI" id="CHEBI:57945"/>
        <dbReference type="ChEBI" id="CHEBI:132124"/>
        <dbReference type="EC" id="1.6.5.9"/>
    </reaction>
</comment>
<dbReference type="GO" id="GO:0050136">
    <property type="term" value="F:NADH dehydrogenase (quinone) (non-electrogenic) activity"/>
    <property type="evidence" value="ECO:0007669"/>
    <property type="project" value="UniProtKB-EC"/>
</dbReference>
<evidence type="ECO:0000256" key="3">
    <source>
        <dbReference type="ARBA" id="ARBA00022630"/>
    </source>
</evidence>
<dbReference type="InterPro" id="IPR036188">
    <property type="entry name" value="FAD/NAD-bd_sf"/>
</dbReference>
<dbReference type="EMBL" id="CP002859">
    <property type="protein sequence ID" value="AEI49667.1"/>
    <property type="molecule type" value="Genomic_DNA"/>
</dbReference>
<keyword evidence="9" id="KW-0472">Membrane</keyword>
<dbReference type="RefSeq" id="WP_013928972.1">
    <property type="nucleotide sequence ID" value="NC_015703.1"/>
</dbReference>
<keyword evidence="3" id="KW-0285">Flavoprotein</keyword>
<feature type="domain" description="FAD/NAD(P)-binding" evidence="10">
    <location>
        <begin position="18"/>
        <end position="336"/>
    </location>
</feature>
<evidence type="ECO:0000313" key="13">
    <source>
        <dbReference type="Proteomes" id="UP000000493"/>
    </source>
</evidence>
<dbReference type="SUPFAM" id="SSF51905">
    <property type="entry name" value="FAD/NAD(P)-binding domain"/>
    <property type="match status" value="2"/>
</dbReference>
<evidence type="ECO:0000256" key="4">
    <source>
        <dbReference type="ARBA" id="ARBA00022827"/>
    </source>
</evidence>
<gene>
    <name evidence="12" type="ordered locus">Runsl_3292</name>
</gene>
<keyword evidence="7" id="KW-0520">NAD</keyword>
<reference evidence="12 13" key="2">
    <citation type="journal article" date="2012" name="Stand. Genomic Sci.">
        <title>Complete genome sequence of the aquatic bacterium Runella slithyformis type strain (LSU 4(T)).</title>
        <authorList>
            <person name="Copeland A."/>
            <person name="Zhang X."/>
            <person name="Misra M."/>
            <person name="Lapidus A."/>
            <person name="Nolan M."/>
            <person name="Lucas S."/>
            <person name="Deshpande S."/>
            <person name="Cheng J.F."/>
            <person name="Tapia R."/>
            <person name="Goodwin L.A."/>
            <person name="Pitluck S."/>
            <person name="Liolios K."/>
            <person name="Pagani I."/>
            <person name="Ivanova N."/>
            <person name="Mikhailova N."/>
            <person name="Pati A."/>
            <person name="Chen A."/>
            <person name="Palaniappan K."/>
            <person name="Land M."/>
            <person name="Hauser L."/>
            <person name="Pan C."/>
            <person name="Jeffries C.D."/>
            <person name="Detter J.C."/>
            <person name="Brambilla E.M."/>
            <person name="Rohde M."/>
            <person name="Djao O.D."/>
            <person name="Goker M."/>
            <person name="Sikorski J."/>
            <person name="Tindall B.J."/>
            <person name="Woyke T."/>
            <person name="Bristow J."/>
            <person name="Eisen J.A."/>
            <person name="Markowitz V."/>
            <person name="Hugenholtz P."/>
            <person name="Kyrpides N.C."/>
            <person name="Klenk H.P."/>
            <person name="Mavromatis K."/>
        </authorList>
    </citation>
    <scope>NUCLEOTIDE SEQUENCE [LARGE SCALE GENOMIC DNA]</scope>
    <source>
        <strain evidence="13">ATCC 29530 / DSM 19594 / LMG 11500 / NCIMB 11436 / LSU 4</strain>
    </source>
</reference>
<keyword evidence="4" id="KW-0274">FAD</keyword>
<dbReference type="PANTHER" id="PTHR43706">
    <property type="entry name" value="NADH DEHYDROGENASE"/>
    <property type="match status" value="1"/>
</dbReference>
<name>A0A7U3ZM19_RUNSL</name>
<proteinExistence type="inferred from homology"/>
<dbReference type="PRINTS" id="PR00368">
    <property type="entry name" value="FADPNR"/>
</dbReference>
<dbReference type="Gene3D" id="3.50.50.100">
    <property type="match status" value="1"/>
</dbReference>
<evidence type="ECO:0000256" key="7">
    <source>
        <dbReference type="ARBA" id="ARBA00023027"/>
    </source>
</evidence>
<dbReference type="InterPro" id="IPR023753">
    <property type="entry name" value="FAD/NAD-binding_dom"/>
</dbReference>
<dbReference type="InterPro" id="IPR045024">
    <property type="entry name" value="NDH-2"/>
</dbReference>
<dbReference type="Pfam" id="PF22366">
    <property type="entry name" value="NDH2_C"/>
    <property type="match status" value="1"/>
</dbReference>
<accession>A0A7U3ZM19</accession>
<organism evidence="12 13">
    <name type="scientific">Runella slithyformis (strain ATCC 29530 / DSM 19594 / LMG 11500 / NCIMB 11436 / LSU 4)</name>
    <dbReference type="NCBI Taxonomy" id="761193"/>
    <lineage>
        <taxon>Bacteria</taxon>
        <taxon>Pseudomonadati</taxon>
        <taxon>Bacteroidota</taxon>
        <taxon>Cytophagia</taxon>
        <taxon>Cytophagales</taxon>
        <taxon>Spirosomataceae</taxon>
        <taxon>Runella</taxon>
    </lineage>
</organism>
<evidence type="ECO:0000313" key="12">
    <source>
        <dbReference type="EMBL" id="AEI49667.1"/>
    </source>
</evidence>
<comment type="similarity">
    <text evidence="1">Belongs to the NADH dehydrogenase family.</text>
</comment>
<dbReference type="Pfam" id="PF07992">
    <property type="entry name" value="Pyr_redox_2"/>
    <property type="match status" value="1"/>
</dbReference>
<evidence type="ECO:0000256" key="9">
    <source>
        <dbReference type="SAM" id="Phobius"/>
    </source>
</evidence>
<keyword evidence="5" id="KW-0809">Transit peptide</keyword>
<dbReference type="PRINTS" id="PR00411">
    <property type="entry name" value="PNDRDTASEI"/>
</dbReference>
<dbReference type="KEGG" id="rsi:Runsl_3292"/>
<feature type="transmembrane region" description="Helical" evidence="9">
    <location>
        <begin position="379"/>
        <end position="399"/>
    </location>
</feature>
<keyword evidence="13" id="KW-1185">Reference proteome</keyword>
<keyword evidence="6" id="KW-0560">Oxidoreductase</keyword>
<evidence type="ECO:0000256" key="5">
    <source>
        <dbReference type="ARBA" id="ARBA00022946"/>
    </source>
</evidence>
<evidence type="ECO:0000256" key="8">
    <source>
        <dbReference type="ARBA" id="ARBA00047599"/>
    </source>
</evidence>
<evidence type="ECO:0000259" key="11">
    <source>
        <dbReference type="Pfam" id="PF22366"/>
    </source>
</evidence>
<reference evidence="13" key="1">
    <citation type="submission" date="2011-06" db="EMBL/GenBank/DDBJ databases">
        <title>The complete genome of chromosome of Runella slithyformis DSM 19594.</title>
        <authorList>
            <consortium name="US DOE Joint Genome Institute (JGI-PGF)"/>
            <person name="Lucas S."/>
            <person name="Han J."/>
            <person name="Lapidus A."/>
            <person name="Bruce D."/>
            <person name="Goodwin L."/>
            <person name="Pitluck S."/>
            <person name="Peters L."/>
            <person name="Kyrpides N."/>
            <person name="Mavromatis K."/>
            <person name="Ivanova N."/>
            <person name="Ovchinnikova G."/>
            <person name="Zhang X."/>
            <person name="Misra M."/>
            <person name="Detter J.C."/>
            <person name="Tapia R."/>
            <person name="Han C."/>
            <person name="Land M."/>
            <person name="Hauser L."/>
            <person name="Markowitz V."/>
            <person name="Cheng J.-F."/>
            <person name="Hugenholtz P."/>
            <person name="Woyke T."/>
            <person name="Wu D."/>
            <person name="Tindall B."/>
            <person name="Faehrich R."/>
            <person name="Brambilla E."/>
            <person name="Klenk H.-P."/>
            <person name="Eisen J.A."/>
        </authorList>
    </citation>
    <scope>NUCLEOTIDE SEQUENCE [LARGE SCALE GENOMIC DNA]</scope>
    <source>
        <strain evidence="13">ATCC 29530 / DSM 19594 / LMG 11500 / NCIMB 11436 / LSU 4</strain>
    </source>
</reference>
<dbReference type="AlphaFoldDB" id="A0A7U3ZM19"/>
<keyword evidence="9" id="KW-0812">Transmembrane</keyword>
<evidence type="ECO:0000256" key="6">
    <source>
        <dbReference type="ARBA" id="ARBA00023002"/>
    </source>
</evidence>